<proteinExistence type="predicted"/>
<evidence type="ECO:0008006" key="4">
    <source>
        <dbReference type="Google" id="ProtNLM"/>
    </source>
</evidence>
<evidence type="ECO:0000256" key="1">
    <source>
        <dbReference type="ARBA" id="ARBA00022553"/>
    </source>
</evidence>
<keyword evidence="3" id="KW-1185">Reference proteome</keyword>
<accession>A0A7X3D0T8</accession>
<dbReference type="Proteomes" id="UP000540519">
    <property type="component" value="Unassembled WGS sequence"/>
</dbReference>
<dbReference type="InterPro" id="IPR015943">
    <property type="entry name" value="WD40/YVTN_repeat-like_dom_sf"/>
</dbReference>
<sequence>MKTHGILFYKLESLLVFALCVILTSCKGQENKSDSPNVIKEAKTTSIDSNLIENQLHHQTTERLFQFPNFNNQISDVVRTVFQDSKRNIWFGTQNGAFRYDGNSLMHMDKIINKSGKGVTIKDITEDKDGRIWLGHTGGISSIDGELVTNYYETNGLINNDVWNITADSNGSIWIGTIAGVCVYNGLEFTNFKLPEGKIDSTLGVSSSQMVHSIMEDSKGKLWLSSNAGLFSYANDTLINVSDKVEFQTNFINEVFEDKKGVLWISTKKNLFRLKGNELTNITKDKIEVGKGIGSIAEDKVGNIWFTSNLHNLYVYDGKEIVEHQKSEDHKRPVIFQIYRDQEDRLWFVGYGGAYRLENGKFLNITQNGPW</sequence>
<dbReference type="Pfam" id="PF07494">
    <property type="entry name" value="Reg_prop"/>
    <property type="match status" value="5"/>
</dbReference>
<evidence type="ECO:0000313" key="3">
    <source>
        <dbReference type="Proteomes" id="UP000540519"/>
    </source>
</evidence>
<dbReference type="PROSITE" id="PS51257">
    <property type="entry name" value="PROKAR_LIPOPROTEIN"/>
    <property type="match status" value="1"/>
</dbReference>
<reference evidence="2 3" key="1">
    <citation type="journal article" date="2019" name="Mar. Drugs">
        <title>Comparative Genomics and CAZyme Genome Repertoires of Marine Zobellia amurskyensis KMM 3526(T) and Zobellia laminariae KMM 3676(T).</title>
        <authorList>
            <person name="Chernysheva N."/>
            <person name="Bystritskaya E."/>
            <person name="Stenkova A."/>
            <person name="Golovkin I."/>
            <person name="Nedashkovskaya O."/>
            <person name="Isaeva M."/>
        </authorList>
    </citation>
    <scope>NUCLEOTIDE SEQUENCE [LARGE SCALE GENOMIC DNA]</scope>
    <source>
        <strain evidence="2 3">KMM 3526</strain>
    </source>
</reference>
<dbReference type="EMBL" id="RCNR01000003">
    <property type="protein sequence ID" value="MUH34716.1"/>
    <property type="molecule type" value="Genomic_DNA"/>
</dbReference>
<organism evidence="2 3">
    <name type="scientific">Zobellia amurskyensis</name>
    <dbReference type="NCBI Taxonomy" id="248905"/>
    <lineage>
        <taxon>Bacteria</taxon>
        <taxon>Pseudomonadati</taxon>
        <taxon>Bacteroidota</taxon>
        <taxon>Flavobacteriia</taxon>
        <taxon>Flavobacteriales</taxon>
        <taxon>Flavobacteriaceae</taxon>
        <taxon>Zobellia</taxon>
    </lineage>
</organism>
<dbReference type="PANTHER" id="PTHR43547:SF2">
    <property type="entry name" value="HYBRID SIGNAL TRANSDUCTION HISTIDINE KINASE C"/>
    <property type="match status" value="1"/>
</dbReference>
<dbReference type="OrthoDB" id="799853at2"/>
<gene>
    <name evidence="2" type="ORF">D9O36_02580</name>
</gene>
<dbReference type="AlphaFoldDB" id="A0A7X3D0T8"/>
<keyword evidence="1" id="KW-0597">Phosphoprotein</keyword>
<dbReference type="GO" id="GO:0000155">
    <property type="term" value="F:phosphorelay sensor kinase activity"/>
    <property type="evidence" value="ECO:0007669"/>
    <property type="project" value="TreeGrafter"/>
</dbReference>
<dbReference type="InterPro" id="IPR011110">
    <property type="entry name" value="Reg_prop"/>
</dbReference>
<dbReference type="Gene3D" id="2.130.10.10">
    <property type="entry name" value="YVTN repeat-like/Quinoprotein amine dehydrogenase"/>
    <property type="match status" value="2"/>
</dbReference>
<protein>
    <recommendedName>
        <fullName evidence="4">Two component regulator with propeller domain</fullName>
    </recommendedName>
</protein>
<dbReference type="SUPFAM" id="SSF63829">
    <property type="entry name" value="Calcium-dependent phosphotriesterase"/>
    <property type="match status" value="2"/>
</dbReference>
<evidence type="ECO:0000313" key="2">
    <source>
        <dbReference type="EMBL" id="MUH34716.1"/>
    </source>
</evidence>
<dbReference type="PANTHER" id="PTHR43547">
    <property type="entry name" value="TWO-COMPONENT HISTIDINE KINASE"/>
    <property type="match status" value="1"/>
</dbReference>
<name>A0A7X3D0T8_9FLAO</name>
<comment type="caution">
    <text evidence="2">The sequence shown here is derived from an EMBL/GenBank/DDBJ whole genome shotgun (WGS) entry which is preliminary data.</text>
</comment>